<feature type="transmembrane region" description="Helical" evidence="1">
    <location>
        <begin position="73"/>
        <end position="96"/>
    </location>
</feature>
<keyword evidence="1" id="KW-0472">Membrane</keyword>
<reference evidence="3" key="1">
    <citation type="submission" date="2023-06" db="EMBL/GenBank/DDBJ databases">
        <authorList>
            <person name="Zeman M."/>
            <person name="Kubasova T."/>
            <person name="Jahodarova E."/>
            <person name="Nykrynova M."/>
            <person name="Rychlik I."/>
        </authorList>
    </citation>
    <scope>NUCLEOTIDE SEQUENCE</scope>
    <source>
        <strain evidence="3">ET15</strain>
        <strain evidence="2">ET37</strain>
    </source>
</reference>
<evidence type="ECO:0000313" key="2">
    <source>
        <dbReference type="EMBL" id="MDN0021815.1"/>
    </source>
</evidence>
<evidence type="ECO:0000313" key="5">
    <source>
        <dbReference type="Proteomes" id="UP001168478"/>
    </source>
</evidence>
<evidence type="ECO:0000256" key="1">
    <source>
        <dbReference type="SAM" id="Phobius"/>
    </source>
</evidence>
<accession>A0AAW7JSP7</accession>
<keyword evidence="4" id="KW-1185">Reference proteome</keyword>
<dbReference type="RefSeq" id="WP_289824565.1">
    <property type="nucleotide sequence ID" value="NZ_JAUEIE010000001.1"/>
</dbReference>
<comment type="caution">
    <text evidence="3">The sequence shown here is derived from an EMBL/GenBank/DDBJ whole genome shotgun (WGS) entry which is preliminary data.</text>
</comment>
<dbReference type="Proteomes" id="UP001167831">
    <property type="component" value="Unassembled WGS sequence"/>
</dbReference>
<organism evidence="3 5">
    <name type="scientific">Leyella lascolaii</name>
    <dbReference type="NCBI Taxonomy" id="1776379"/>
    <lineage>
        <taxon>Bacteria</taxon>
        <taxon>Pseudomonadati</taxon>
        <taxon>Bacteroidota</taxon>
        <taxon>Bacteroidia</taxon>
        <taxon>Bacteroidales</taxon>
        <taxon>Prevotellaceae</taxon>
        <taxon>Leyella</taxon>
    </lineage>
</organism>
<evidence type="ECO:0000313" key="4">
    <source>
        <dbReference type="Proteomes" id="UP001167831"/>
    </source>
</evidence>
<dbReference type="EMBL" id="JAUEIF010000001">
    <property type="protein sequence ID" value="MDN0024312.1"/>
    <property type="molecule type" value="Genomic_DNA"/>
</dbReference>
<keyword evidence="1" id="KW-1133">Transmembrane helix</keyword>
<keyword evidence="1" id="KW-0812">Transmembrane</keyword>
<reference evidence="3" key="2">
    <citation type="submission" date="2023-08" db="EMBL/GenBank/DDBJ databases">
        <title>Identification and characterization of horizontal gene transfer across gut microbiota members of farm animals based on homology search.</title>
        <authorList>
            <person name="Schwarzerova J."/>
            <person name="Nykrynova M."/>
            <person name="Jureckova K."/>
            <person name="Cejkova D."/>
            <person name="Rychlik I."/>
        </authorList>
    </citation>
    <scope>NUCLEOTIDE SEQUENCE</scope>
    <source>
        <strain evidence="3">ET15</strain>
        <strain evidence="2">ET37</strain>
    </source>
</reference>
<dbReference type="Proteomes" id="UP001168478">
    <property type="component" value="Unassembled WGS sequence"/>
</dbReference>
<gene>
    <name evidence="2" type="ORF">QVN81_02075</name>
    <name evidence="3" type="ORF">QVN84_02070</name>
</gene>
<dbReference type="AlphaFoldDB" id="A0AAW7JSP7"/>
<proteinExistence type="predicted"/>
<sequence>MAYAFRRTDIVFPVVRNRLFGLAEKPVPHCRSAFFAVRKSRYGAAEQAFLRDAPEHAASPFHFFGIVKYIFPVYHILFMKLFLSKYFTVGNVFLFIPRHARDMTHT</sequence>
<name>A0AAW7JSP7_9BACT</name>
<evidence type="ECO:0000313" key="3">
    <source>
        <dbReference type="EMBL" id="MDN0024312.1"/>
    </source>
</evidence>
<dbReference type="EMBL" id="JAUEIE010000001">
    <property type="protein sequence ID" value="MDN0021815.1"/>
    <property type="molecule type" value="Genomic_DNA"/>
</dbReference>
<protein>
    <submittedName>
        <fullName evidence="3">Uncharacterized protein</fullName>
    </submittedName>
</protein>